<dbReference type="GO" id="GO:0043138">
    <property type="term" value="F:3'-5' DNA helicase activity"/>
    <property type="evidence" value="ECO:0007669"/>
    <property type="project" value="UniProtKB-EC"/>
</dbReference>
<evidence type="ECO:0000259" key="12">
    <source>
        <dbReference type="PROSITE" id="PS51194"/>
    </source>
</evidence>
<dbReference type="PROSITE" id="PS51192">
    <property type="entry name" value="HELICASE_ATP_BIND_1"/>
    <property type="match status" value="1"/>
</dbReference>
<protein>
    <recommendedName>
        <fullName evidence="9">DNA 3'-5' helicase</fullName>
        <ecNumber evidence="9">5.6.2.4</ecNumber>
    </recommendedName>
    <alternativeName>
        <fullName evidence="10">DNA 3'-5' helicase Q1</fullName>
    </alternativeName>
</protein>
<keyword evidence="3" id="KW-0378">Hydrolase</keyword>
<dbReference type="SUPFAM" id="SSF52540">
    <property type="entry name" value="P-loop containing nucleoside triphosphate hydrolases"/>
    <property type="match status" value="1"/>
</dbReference>
<organism evidence="13 14">
    <name type="scientific">Brassicogethes aeneus</name>
    <name type="common">Rape pollen beetle</name>
    <name type="synonym">Meligethes aeneus</name>
    <dbReference type="NCBI Taxonomy" id="1431903"/>
    <lineage>
        <taxon>Eukaryota</taxon>
        <taxon>Metazoa</taxon>
        <taxon>Ecdysozoa</taxon>
        <taxon>Arthropoda</taxon>
        <taxon>Hexapoda</taxon>
        <taxon>Insecta</taxon>
        <taxon>Pterygota</taxon>
        <taxon>Neoptera</taxon>
        <taxon>Endopterygota</taxon>
        <taxon>Coleoptera</taxon>
        <taxon>Polyphaga</taxon>
        <taxon>Cucujiformia</taxon>
        <taxon>Nitidulidae</taxon>
        <taxon>Meligethinae</taxon>
        <taxon>Brassicogethes</taxon>
    </lineage>
</organism>
<dbReference type="NCBIfam" id="TIGR00614">
    <property type="entry name" value="recQ_fam"/>
    <property type="match status" value="1"/>
</dbReference>
<dbReference type="EC" id="5.6.2.4" evidence="9"/>
<dbReference type="InterPro" id="IPR027417">
    <property type="entry name" value="P-loop_NTPase"/>
</dbReference>
<name>A0A9P0FNR0_BRAAE</name>
<keyword evidence="5" id="KW-0067">ATP-binding</keyword>
<dbReference type="GO" id="GO:0009378">
    <property type="term" value="F:four-way junction helicase activity"/>
    <property type="evidence" value="ECO:0007669"/>
    <property type="project" value="TreeGrafter"/>
</dbReference>
<dbReference type="PANTHER" id="PTHR13710:SF105">
    <property type="entry name" value="ATP-DEPENDENT DNA HELICASE Q1"/>
    <property type="match status" value="1"/>
</dbReference>
<keyword evidence="14" id="KW-1185">Reference proteome</keyword>
<dbReference type="GO" id="GO:0005737">
    <property type="term" value="C:cytoplasm"/>
    <property type="evidence" value="ECO:0007669"/>
    <property type="project" value="TreeGrafter"/>
</dbReference>
<dbReference type="PANTHER" id="PTHR13710">
    <property type="entry name" value="DNA HELICASE RECQ FAMILY MEMBER"/>
    <property type="match status" value="1"/>
</dbReference>
<dbReference type="InterPro" id="IPR004589">
    <property type="entry name" value="DNA_helicase_ATP-dep_RecQ"/>
</dbReference>
<keyword evidence="7" id="KW-0413">Isomerase</keyword>
<evidence type="ECO:0000256" key="9">
    <source>
        <dbReference type="ARBA" id="ARBA00034808"/>
    </source>
</evidence>
<accession>A0A9P0FNR0</accession>
<evidence type="ECO:0000256" key="5">
    <source>
        <dbReference type="ARBA" id="ARBA00022840"/>
    </source>
</evidence>
<comment type="catalytic activity">
    <reaction evidence="8">
        <text>Couples ATP hydrolysis with the unwinding of duplex DNA by translocating in the 3'-5' direction.</text>
        <dbReference type="EC" id="5.6.2.4"/>
    </reaction>
</comment>
<dbReference type="OrthoDB" id="10261556at2759"/>
<dbReference type="Gene3D" id="3.40.50.300">
    <property type="entry name" value="P-loop containing nucleotide triphosphate hydrolases"/>
    <property type="match status" value="2"/>
</dbReference>
<dbReference type="PROSITE" id="PS51194">
    <property type="entry name" value="HELICASE_CTER"/>
    <property type="match status" value="1"/>
</dbReference>
<evidence type="ECO:0000313" key="14">
    <source>
        <dbReference type="Proteomes" id="UP001154078"/>
    </source>
</evidence>
<dbReference type="InterPro" id="IPR001650">
    <property type="entry name" value="Helicase_C-like"/>
</dbReference>
<dbReference type="Pfam" id="PF00271">
    <property type="entry name" value="Helicase_C"/>
    <property type="match status" value="1"/>
</dbReference>
<evidence type="ECO:0000256" key="1">
    <source>
        <dbReference type="ARBA" id="ARBA00005446"/>
    </source>
</evidence>
<evidence type="ECO:0000256" key="8">
    <source>
        <dbReference type="ARBA" id="ARBA00034617"/>
    </source>
</evidence>
<dbReference type="Proteomes" id="UP001154078">
    <property type="component" value="Chromosome 8"/>
</dbReference>
<evidence type="ECO:0000256" key="6">
    <source>
        <dbReference type="ARBA" id="ARBA00023125"/>
    </source>
</evidence>
<dbReference type="InterPro" id="IPR011545">
    <property type="entry name" value="DEAD/DEAH_box_helicase_dom"/>
</dbReference>
<dbReference type="GO" id="GO:0005524">
    <property type="term" value="F:ATP binding"/>
    <property type="evidence" value="ECO:0007669"/>
    <property type="project" value="UniProtKB-KW"/>
</dbReference>
<keyword evidence="6" id="KW-0238">DNA-binding</keyword>
<dbReference type="EMBL" id="OV121139">
    <property type="protein sequence ID" value="CAH0562371.1"/>
    <property type="molecule type" value="Genomic_DNA"/>
</dbReference>
<dbReference type="GO" id="GO:0016787">
    <property type="term" value="F:hydrolase activity"/>
    <property type="evidence" value="ECO:0007669"/>
    <property type="project" value="UniProtKB-KW"/>
</dbReference>
<gene>
    <name evidence="13" type="ORF">MELIAE_LOCUS11499</name>
</gene>
<dbReference type="SMART" id="SM00487">
    <property type="entry name" value="DEXDc"/>
    <property type="match status" value="1"/>
</dbReference>
<evidence type="ECO:0000256" key="7">
    <source>
        <dbReference type="ARBA" id="ARBA00023235"/>
    </source>
</evidence>
<evidence type="ECO:0000256" key="4">
    <source>
        <dbReference type="ARBA" id="ARBA00022806"/>
    </source>
</evidence>
<feature type="domain" description="Helicase C-terminal" evidence="12">
    <location>
        <begin position="303"/>
        <end position="458"/>
    </location>
</feature>
<keyword evidence="2" id="KW-0547">Nucleotide-binding</keyword>
<dbReference type="Pfam" id="PF00270">
    <property type="entry name" value="DEAD"/>
    <property type="match status" value="1"/>
</dbReference>
<proteinExistence type="inferred from homology"/>
<dbReference type="AlphaFoldDB" id="A0A9P0FNR0"/>
<evidence type="ECO:0000256" key="3">
    <source>
        <dbReference type="ARBA" id="ARBA00022801"/>
    </source>
</evidence>
<evidence type="ECO:0000259" key="11">
    <source>
        <dbReference type="PROSITE" id="PS51192"/>
    </source>
</evidence>
<dbReference type="GO" id="GO:0000724">
    <property type="term" value="P:double-strand break repair via homologous recombination"/>
    <property type="evidence" value="ECO:0007669"/>
    <property type="project" value="TreeGrafter"/>
</dbReference>
<comment type="similarity">
    <text evidence="1">Belongs to the helicase family. RecQ subfamily.</text>
</comment>
<evidence type="ECO:0000313" key="13">
    <source>
        <dbReference type="EMBL" id="CAH0562371.1"/>
    </source>
</evidence>
<dbReference type="InterPro" id="IPR014001">
    <property type="entry name" value="Helicase_ATP-bd"/>
</dbReference>
<feature type="domain" description="Helicase ATP-binding" evidence="11">
    <location>
        <begin position="106"/>
        <end position="282"/>
    </location>
</feature>
<dbReference type="GO" id="GO:0003677">
    <property type="term" value="F:DNA binding"/>
    <property type="evidence" value="ECO:0007669"/>
    <property type="project" value="UniProtKB-KW"/>
</dbReference>
<evidence type="ECO:0000256" key="2">
    <source>
        <dbReference type="ARBA" id="ARBA00022741"/>
    </source>
</evidence>
<sequence>MADRPPPYETHISVDSEVRGLSSKLEIVDNELLILDLERHQARLRQIELKALQRRIKKNRDILRLQNRPNTNYWTSRDHPWDREVKVLLQDKFNLEAFRPKQIEAINALLSGKNVITICPPGYGKSLIYQLPACMVQDKITIVIEPTVSKIADQILKLRQFNIKSTTLNSFSRATEPKKIHERINLNKSRISFLFVTAQWVARSALFRRHIRKYFLRGDLARIVIDEFQYCSRSCPEYKISYGNLNALKNISPRIPILALSSGAKNEALEDFQKLLNLQEAVIISEVTNNTNIYLKVVSKPIKLKQSVRFLKHMLLNDLEGKFGIIYVTSTTLAFKVKRLLDIDHLNIVVYTQSLNFKERNKIHNKWFNGEIQIIITATEALFDIEKPDVDFVLHFCAPKSMDVFYYEVSKAGRNRQKAEAILFYNIYDIFNNVCKIGEDKNITKALDILNYAQNLLVSLCDKRHDERSSSDLLSYCVARWREARPRPIRFPIFGFTLNGLYKSLLNR</sequence>
<reference evidence="13" key="1">
    <citation type="submission" date="2021-12" db="EMBL/GenBank/DDBJ databases">
        <authorList>
            <person name="King R."/>
        </authorList>
    </citation>
    <scope>NUCLEOTIDE SEQUENCE</scope>
</reference>
<evidence type="ECO:0000256" key="10">
    <source>
        <dbReference type="ARBA" id="ARBA00044566"/>
    </source>
</evidence>
<dbReference type="GO" id="GO:0005694">
    <property type="term" value="C:chromosome"/>
    <property type="evidence" value="ECO:0007669"/>
    <property type="project" value="TreeGrafter"/>
</dbReference>
<keyword evidence="4" id="KW-0347">Helicase</keyword>